<dbReference type="EMBL" id="AP014633">
    <property type="protein sequence ID" value="BAP57953.1"/>
    <property type="molecule type" value="Genomic_DNA"/>
</dbReference>
<proteinExistence type="inferred from homology"/>
<organism evidence="4 5">
    <name type="scientific">Thioploca ingrica</name>
    <dbReference type="NCBI Taxonomy" id="40754"/>
    <lineage>
        <taxon>Bacteria</taxon>
        <taxon>Pseudomonadati</taxon>
        <taxon>Pseudomonadota</taxon>
        <taxon>Gammaproteobacteria</taxon>
        <taxon>Thiotrichales</taxon>
        <taxon>Thiotrichaceae</taxon>
        <taxon>Thioploca</taxon>
    </lineage>
</organism>
<evidence type="ECO:0000256" key="2">
    <source>
        <dbReference type="PIRNR" id="PIRNR006276"/>
    </source>
</evidence>
<dbReference type="PANTHER" id="PTHR46268">
    <property type="entry name" value="STRESS RESPONSE PROTEIN NHAX"/>
    <property type="match status" value="1"/>
</dbReference>
<dbReference type="InterPro" id="IPR014729">
    <property type="entry name" value="Rossmann-like_a/b/a_fold"/>
</dbReference>
<dbReference type="GO" id="GO:0005737">
    <property type="term" value="C:cytoplasm"/>
    <property type="evidence" value="ECO:0007669"/>
    <property type="project" value="UniProtKB-SubCell"/>
</dbReference>
<feature type="domain" description="UspA" evidence="3">
    <location>
        <begin position="1"/>
        <end position="140"/>
    </location>
</feature>
<dbReference type="Pfam" id="PF00582">
    <property type="entry name" value="Usp"/>
    <property type="match status" value="1"/>
</dbReference>
<gene>
    <name evidence="4" type="ORF">THII_3656</name>
</gene>
<reference evidence="4 5" key="1">
    <citation type="journal article" date="2014" name="ISME J.">
        <title>Ecophysiology of Thioploca ingrica as revealed by the complete genome sequence supplemented with proteomic evidence.</title>
        <authorList>
            <person name="Kojima H."/>
            <person name="Ogura Y."/>
            <person name="Yamamoto N."/>
            <person name="Togashi T."/>
            <person name="Mori H."/>
            <person name="Watanabe T."/>
            <person name="Nemoto F."/>
            <person name="Kurokawa K."/>
            <person name="Hayashi T."/>
            <person name="Fukui M."/>
        </authorList>
    </citation>
    <scope>NUCLEOTIDE SEQUENCE [LARGE SCALE GENOMIC DNA]</scope>
</reference>
<dbReference type="SUPFAM" id="SSF52402">
    <property type="entry name" value="Adenine nucleotide alpha hydrolases-like"/>
    <property type="match status" value="1"/>
</dbReference>
<evidence type="ECO:0000313" key="4">
    <source>
        <dbReference type="EMBL" id="BAP57953.1"/>
    </source>
</evidence>
<dbReference type="PANTHER" id="PTHR46268:SF6">
    <property type="entry name" value="UNIVERSAL STRESS PROTEIN UP12"/>
    <property type="match status" value="1"/>
</dbReference>
<dbReference type="Gene3D" id="3.40.50.620">
    <property type="entry name" value="HUPs"/>
    <property type="match status" value="1"/>
</dbReference>
<dbReference type="KEGG" id="tig:THII_3656"/>
<evidence type="ECO:0000259" key="3">
    <source>
        <dbReference type="Pfam" id="PF00582"/>
    </source>
</evidence>
<dbReference type="PIRSF" id="PIRSF006276">
    <property type="entry name" value="UspA"/>
    <property type="match status" value="1"/>
</dbReference>
<accession>A0A090AHV5</accession>
<dbReference type="InterPro" id="IPR006016">
    <property type="entry name" value="UspA"/>
</dbReference>
<dbReference type="PRINTS" id="PR01438">
    <property type="entry name" value="UNVRSLSTRESS"/>
</dbReference>
<comment type="similarity">
    <text evidence="1 2">Belongs to the universal stress protein A family.</text>
</comment>
<dbReference type="STRING" id="40754.THII_3656"/>
<dbReference type="HOGENOM" id="CLU_049301_16_2_6"/>
<comment type="subcellular location">
    <subcellularLocation>
        <location evidence="2">Cytoplasm</location>
    </subcellularLocation>
</comment>
<name>A0A090AHV5_9GAMM</name>
<dbReference type="AlphaFoldDB" id="A0A090AHV5"/>
<keyword evidence="2" id="KW-0963">Cytoplasm</keyword>
<keyword evidence="5" id="KW-1185">Reference proteome</keyword>
<dbReference type="Proteomes" id="UP000031623">
    <property type="component" value="Chromosome"/>
</dbReference>
<protein>
    <recommendedName>
        <fullName evidence="2">Universal stress protein</fullName>
    </recommendedName>
</protein>
<dbReference type="CDD" id="cd00293">
    <property type="entry name" value="USP-like"/>
    <property type="match status" value="1"/>
</dbReference>
<sequence length="140" mass="15395">MYQKILVAYDGSEGSTLALTKAVKLAQLTGATLEAIWVKSKLPHYPETVSEIEGEREAGEVFFNQLQNEMETYSRQLNCNIKLVALAGHTAKTILNHALEGYFDLIVLGHQGHSSLWGVSLGHTTDKVSENAHCSVLIVR</sequence>
<evidence type="ECO:0000313" key="5">
    <source>
        <dbReference type="Proteomes" id="UP000031623"/>
    </source>
</evidence>
<evidence type="ECO:0000256" key="1">
    <source>
        <dbReference type="ARBA" id="ARBA00008791"/>
    </source>
</evidence>
<dbReference type="InterPro" id="IPR006015">
    <property type="entry name" value="Universal_stress_UspA"/>
</dbReference>